<accession>A0ABN9X9X4</accession>
<organism evidence="2 3">
    <name type="scientific">Prorocentrum cordatum</name>
    <dbReference type="NCBI Taxonomy" id="2364126"/>
    <lineage>
        <taxon>Eukaryota</taxon>
        <taxon>Sar</taxon>
        <taxon>Alveolata</taxon>
        <taxon>Dinophyceae</taxon>
        <taxon>Prorocentrales</taxon>
        <taxon>Prorocentraceae</taxon>
        <taxon>Prorocentrum</taxon>
    </lineage>
</organism>
<evidence type="ECO:0000313" key="2">
    <source>
        <dbReference type="EMBL" id="CAK0896236.1"/>
    </source>
</evidence>
<protein>
    <submittedName>
        <fullName evidence="2">Uncharacterized protein</fullName>
    </submittedName>
</protein>
<feature type="compositionally biased region" description="Low complexity" evidence="1">
    <location>
        <begin position="217"/>
        <end position="239"/>
    </location>
</feature>
<feature type="compositionally biased region" description="Gly residues" evidence="1">
    <location>
        <begin position="272"/>
        <end position="282"/>
    </location>
</feature>
<evidence type="ECO:0000256" key="1">
    <source>
        <dbReference type="SAM" id="MobiDB-lite"/>
    </source>
</evidence>
<feature type="region of interest" description="Disordered" evidence="1">
    <location>
        <begin position="78"/>
        <end position="117"/>
    </location>
</feature>
<name>A0ABN9X9X4_9DINO</name>
<feature type="compositionally biased region" description="Low complexity" evidence="1">
    <location>
        <begin position="154"/>
        <end position="179"/>
    </location>
</feature>
<feature type="compositionally biased region" description="Low complexity" evidence="1">
    <location>
        <begin position="81"/>
        <end position="93"/>
    </location>
</feature>
<keyword evidence="3" id="KW-1185">Reference proteome</keyword>
<feature type="region of interest" description="Disordered" evidence="1">
    <location>
        <begin position="149"/>
        <end position="289"/>
    </location>
</feature>
<dbReference type="EMBL" id="CAUYUJ010020160">
    <property type="protein sequence ID" value="CAK0896236.1"/>
    <property type="molecule type" value="Genomic_DNA"/>
</dbReference>
<feature type="compositionally biased region" description="Basic residues" evidence="1">
    <location>
        <begin position="196"/>
        <end position="209"/>
    </location>
</feature>
<feature type="region of interest" description="Disordered" evidence="1">
    <location>
        <begin position="15"/>
        <end position="65"/>
    </location>
</feature>
<evidence type="ECO:0000313" key="3">
    <source>
        <dbReference type="Proteomes" id="UP001189429"/>
    </source>
</evidence>
<comment type="caution">
    <text evidence="2">The sequence shown here is derived from an EMBL/GenBank/DDBJ whole genome shotgun (WGS) entry which is preliminary data.</text>
</comment>
<reference evidence="2" key="1">
    <citation type="submission" date="2023-10" db="EMBL/GenBank/DDBJ databases">
        <authorList>
            <person name="Chen Y."/>
            <person name="Shah S."/>
            <person name="Dougan E. K."/>
            <person name="Thang M."/>
            <person name="Chan C."/>
        </authorList>
    </citation>
    <scope>NUCLEOTIDE SEQUENCE [LARGE SCALE GENOMIC DNA]</scope>
</reference>
<proteinExistence type="predicted"/>
<sequence>MKAFASSAAFSVASRLGARMRMRRADTDNETSEDNVDRQATADSSDLDPGALRAGRSRSVMHSESVISRKDSLLSDLPTWSQQHSSSTQGSHSRTALGKPKAFQQRGSSRTSHSFLEKQGSATISSLSSDIVTMTTPVESVLVTKNTFLDCRPSSDPATSTTSVDASSSGLGELSGASEQTDSGAGGAAAGEGAFRRRTRAQRRRQQRKQIKERGTASNPSQEEEASASSSPRGAPPLSKLLPDGGGAEPGAQPTRLIRKTGHRGGPAALGSPGGSGPGGGTASTKISL</sequence>
<gene>
    <name evidence="2" type="ORF">PCOR1329_LOCUS74756</name>
</gene>
<dbReference type="Proteomes" id="UP001189429">
    <property type="component" value="Unassembled WGS sequence"/>
</dbReference>
<feature type="compositionally biased region" description="Polar residues" evidence="1">
    <location>
        <begin position="105"/>
        <end position="117"/>
    </location>
</feature>